<organism evidence="1 2">
    <name type="scientific">Nonomuraea phyllanthi</name>
    <dbReference type="NCBI Taxonomy" id="2219224"/>
    <lineage>
        <taxon>Bacteria</taxon>
        <taxon>Bacillati</taxon>
        <taxon>Actinomycetota</taxon>
        <taxon>Actinomycetes</taxon>
        <taxon>Streptosporangiales</taxon>
        <taxon>Streptosporangiaceae</taxon>
        <taxon>Nonomuraea</taxon>
    </lineage>
</organism>
<dbReference type="EMBL" id="VDLX02000028">
    <property type="protein sequence ID" value="KAB8186946.1"/>
    <property type="molecule type" value="Genomic_DNA"/>
</dbReference>
<sequence>MWREETTVNATLRLRKDELAKHRVRAGLKTEGDLAAAMGADRGTVNRVMRGRAKPSQDFIASLMAALNDDVAFGDIWEVIPADSGESHR</sequence>
<name>A0A5C4V674_9ACTN</name>
<protein>
    <submittedName>
        <fullName evidence="1">Helix-turn-helix domain-containing protein</fullName>
    </submittedName>
</protein>
<dbReference type="AlphaFoldDB" id="A0A5C4V674"/>
<comment type="caution">
    <text evidence="1">The sequence shown here is derived from an EMBL/GenBank/DDBJ whole genome shotgun (WGS) entry which is preliminary data.</text>
</comment>
<gene>
    <name evidence="1" type="ORF">FH608_046510</name>
</gene>
<dbReference type="GO" id="GO:0003677">
    <property type="term" value="F:DNA binding"/>
    <property type="evidence" value="ECO:0007669"/>
    <property type="project" value="InterPro"/>
</dbReference>
<proteinExistence type="predicted"/>
<dbReference type="InterPro" id="IPR001387">
    <property type="entry name" value="Cro/C1-type_HTH"/>
</dbReference>
<dbReference type="Gene3D" id="1.10.260.40">
    <property type="entry name" value="lambda repressor-like DNA-binding domains"/>
    <property type="match status" value="1"/>
</dbReference>
<evidence type="ECO:0000313" key="2">
    <source>
        <dbReference type="Proteomes" id="UP000312512"/>
    </source>
</evidence>
<dbReference type="SUPFAM" id="SSF47413">
    <property type="entry name" value="lambda repressor-like DNA-binding domains"/>
    <property type="match status" value="1"/>
</dbReference>
<dbReference type="CDD" id="cd00093">
    <property type="entry name" value="HTH_XRE"/>
    <property type="match status" value="1"/>
</dbReference>
<dbReference type="InterPro" id="IPR010982">
    <property type="entry name" value="Lambda_DNA-bd_dom_sf"/>
</dbReference>
<dbReference type="Pfam" id="PF13560">
    <property type="entry name" value="HTH_31"/>
    <property type="match status" value="1"/>
</dbReference>
<evidence type="ECO:0000313" key="1">
    <source>
        <dbReference type="EMBL" id="KAB8186946.1"/>
    </source>
</evidence>
<accession>A0A5C4V674</accession>
<dbReference type="Proteomes" id="UP000312512">
    <property type="component" value="Unassembled WGS sequence"/>
</dbReference>
<dbReference type="SMART" id="SM00530">
    <property type="entry name" value="HTH_XRE"/>
    <property type="match status" value="1"/>
</dbReference>
<keyword evidence="2" id="KW-1185">Reference proteome</keyword>
<reference evidence="1 2" key="1">
    <citation type="submission" date="2019-10" db="EMBL/GenBank/DDBJ databases">
        <title>Nonomuraea sp. nov., isolated from Phyllanthus amarus.</title>
        <authorList>
            <person name="Klykleung N."/>
            <person name="Tanasupawat S."/>
        </authorList>
    </citation>
    <scope>NUCLEOTIDE SEQUENCE [LARGE SCALE GENOMIC DNA]</scope>
    <source>
        <strain evidence="1 2">PA1-10</strain>
    </source>
</reference>